<dbReference type="KEGG" id="vg:16193572"/>
<protein>
    <submittedName>
        <fullName evidence="2">PD-(D/E)XK nuclease</fullName>
    </submittedName>
</protein>
<evidence type="ECO:0000259" key="1">
    <source>
        <dbReference type="Pfam" id="PF12705"/>
    </source>
</evidence>
<dbReference type="GeneID" id="16193572"/>
<dbReference type="RefSeq" id="YP_008059648.1">
    <property type="nucleotide sequence ID" value="NC_021330.1"/>
</dbReference>
<gene>
    <name evidence="2" type="primary">87</name>
    <name evidence="2" type="ORF">DNAM5_87</name>
</gene>
<dbReference type="EMBL" id="KC292029">
    <property type="protein sequence ID" value="AGM11946.1"/>
    <property type="molecule type" value="Genomic_DNA"/>
</dbReference>
<feature type="domain" description="PD-(D/E)XK endonuclease-like" evidence="1">
    <location>
        <begin position="17"/>
        <end position="251"/>
    </location>
</feature>
<evidence type="ECO:0000313" key="3">
    <source>
        <dbReference type="Proteomes" id="UP000202086"/>
    </source>
</evidence>
<dbReference type="InterPro" id="IPR011604">
    <property type="entry name" value="PDDEXK-like_dom_sf"/>
</dbReference>
<accession>R4TI04</accession>
<dbReference type="OrthoDB" id="10044at10239"/>
<dbReference type="Gene3D" id="3.90.320.10">
    <property type="match status" value="1"/>
</dbReference>
<dbReference type="Pfam" id="PF12705">
    <property type="entry name" value="PDDEXK_1"/>
    <property type="match status" value="1"/>
</dbReference>
<organism evidence="2 3">
    <name type="scientific">Haloarcula californiae tailed virus 1</name>
    <dbReference type="NCBI Taxonomy" id="1273746"/>
    <lineage>
        <taxon>Viruses</taxon>
        <taxon>Duplodnaviria</taxon>
        <taxon>Heunggongvirae</taxon>
        <taxon>Uroviricota</taxon>
        <taxon>Caudoviricetes</taxon>
        <taxon>Thumleimavirales</taxon>
        <taxon>Druskaviridae</taxon>
        <taxon>Hacavirus</taxon>
        <taxon>Hacavirus italiense</taxon>
        <taxon>Hacavirus HCTV1</taxon>
    </lineage>
</organism>
<reference evidence="2 3" key="1">
    <citation type="submission" date="2012-12" db="EMBL/GenBank/DDBJ databases">
        <authorList>
            <person name="Sencilo A."/>
            <person name="Jacobs-Sera D."/>
            <person name="Russell D.A."/>
            <person name="Ko C."/>
            <person name="Atanasova N."/>
            <person name="Osterlund E."/>
            <person name="Oksanen H.M."/>
            <person name="Bamford D.H."/>
            <person name="Hatfull G.F."/>
            <person name="Roine E."/>
            <person name="Hendrix R.W."/>
        </authorList>
    </citation>
    <scope>NUCLEOTIDE SEQUENCE [LARGE SCALE GENOMIC DNA]</scope>
</reference>
<proteinExistence type="predicted"/>
<keyword evidence="3" id="KW-1185">Reference proteome</keyword>
<name>R4TI04_9CAUD</name>
<evidence type="ECO:0000313" key="2">
    <source>
        <dbReference type="EMBL" id="AGM11946.1"/>
    </source>
</evidence>
<sequence length="265" mass="30671">MTEETRSVPQDVREHPLSASRVKKFAQCPLSWWYNYVKEETRTKPGEGYLGLGNAVHDSIEAELKEQGGTPNSSTLAHRLKRRYREEDPDIPEWMYDKGLKCCDNAAKFFAEYDDLNIREIEAEHRYAVKGSVNAMFNAKMDVTTDRFIIDWKTGNAHDSDGNIRDYRIRDELIQGMVYAGAYLDRYGEYPDKVIFVYLGDGTVRRSDPSQDRWEEMKQYARSLLQAMDAENFPAKTGGHCGFCDYQFVCPAQDHSMADVSYWKY</sequence>
<dbReference type="Proteomes" id="UP000202086">
    <property type="component" value="Segment"/>
</dbReference>
<dbReference type="InterPro" id="IPR038726">
    <property type="entry name" value="PDDEXK_AddAB-type"/>
</dbReference>